<reference evidence="2" key="1">
    <citation type="submission" date="2024-06" db="EMBL/GenBank/DDBJ databases">
        <title>Draft Genome Sequences of Epichloe bromicola Strains Isolated from Elymus ciliaris.</title>
        <authorList>
            <consortium name="Epichloe bromicola genome sequencing consortium"/>
            <person name="Miura A."/>
            <person name="Imano S."/>
            <person name="Ashida A."/>
            <person name="Sato I."/>
            <person name="Chiba S."/>
            <person name="Tanaka A."/>
            <person name="Camagna M."/>
            <person name="Takemoto D."/>
        </authorList>
    </citation>
    <scope>NUCLEOTIDE SEQUENCE [LARGE SCALE GENOMIC DNA]</scope>
    <source>
        <strain evidence="2">DP</strain>
    </source>
</reference>
<evidence type="ECO:0000313" key="2">
    <source>
        <dbReference type="Proteomes" id="UP001562357"/>
    </source>
</evidence>
<protein>
    <submittedName>
        <fullName evidence="1">Uncharacterized protein</fullName>
    </submittedName>
</protein>
<keyword evidence="2" id="KW-1185">Reference proteome</keyword>
<dbReference type="EMBL" id="BAAFGZ010000109">
    <property type="protein sequence ID" value="GAB0135086.1"/>
    <property type="molecule type" value="Genomic_DNA"/>
</dbReference>
<proteinExistence type="predicted"/>
<comment type="caution">
    <text evidence="1">The sequence shown here is derived from an EMBL/GenBank/DDBJ whole genome shotgun (WGS) entry which is preliminary data.</text>
</comment>
<name>A0ABQ0CNT0_9HYPO</name>
<organism evidence="1 2">
    <name type="scientific">Epichloe bromicola</name>
    <dbReference type="NCBI Taxonomy" id="79588"/>
    <lineage>
        <taxon>Eukaryota</taxon>
        <taxon>Fungi</taxon>
        <taxon>Dikarya</taxon>
        <taxon>Ascomycota</taxon>
        <taxon>Pezizomycotina</taxon>
        <taxon>Sordariomycetes</taxon>
        <taxon>Hypocreomycetidae</taxon>
        <taxon>Hypocreales</taxon>
        <taxon>Clavicipitaceae</taxon>
        <taxon>Epichloe</taxon>
    </lineage>
</organism>
<sequence>MRAPEADLLNKALERGVKGLAKVVGYQQEVASISKLRENVAFSTPYQFRGVPRSANTSSQSQPPISRSFSQFHDPSIISNFSRKRKSIDSASYVNKVSLQQSISWEKLSVLRPLANFSIMQDHARNHFTKICKSSGMPRKTNQRDGLSEKEGEYVEVSVQGKDLMKHLDYIKRNPVPDKATFRTPPSPRPTYARLSQGWHDQEVALIPASVQPPTQTPTFQGYPSTTQGQVLIMSPGLRLKAEECLEAVVVKFEDNIYKCDRLLDRRRIHVPQGEWAGCDFKAAGSLQTCFAWTGSSGATYYTWSLESERRRDKKARR</sequence>
<accession>A0ABQ0CNT0</accession>
<evidence type="ECO:0000313" key="1">
    <source>
        <dbReference type="EMBL" id="GAB0135086.1"/>
    </source>
</evidence>
<gene>
    <name evidence="1" type="primary">g3437</name>
    <name evidence="1" type="ORF">EsDP_00003437</name>
</gene>
<dbReference type="Proteomes" id="UP001562357">
    <property type="component" value="Unassembled WGS sequence"/>
</dbReference>